<evidence type="ECO:0000256" key="3">
    <source>
        <dbReference type="SAM" id="Phobius"/>
    </source>
</evidence>
<feature type="transmembrane region" description="Helical" evidence="3">
    <location>
        <begin position="153"/>
        <end position="171"/>
    </location>
</feature>
<reference evidence="5 6" key="1">
    <citation type="submission" date="2016-03" db="EMBL/GenBank/DDBJ databases">
        <title>Genome sequencing of Devosia sp. S37.</title>
        <authorList>
            <person name="Mohd Nor M."/>
        </authorList>
    </citation>
    <scope>NUCLEOTIDE SEQUENCE [LARGE SCALE GENOMIC DNA]</scope>
    <source>
        <strain evidence="5 6">S37</strain>
    </source>
</reference>
<dbReference type="FunFam" id="3.30.70.270:FF:000001">
    <property type="entry name" value="Diguanylate cyclase domain protein"/>
    <property type="match status" value="1"/>
</dbReference>
<dbReference type="InterPro" id="IPR050469">
    <property type="entry name" value="Diguanylate_Cyclase"/>
</dbReference>
<sequence>MNDQIPRLMLNLIGPGTLAVFGAGFLWAWSIEKRRHYLLMLAAACLLFSAGIATQVLSLPPDAGLNALLSNFFYTAAVIMAAGGLLRRAGQRPSPWLGLAILALFMGLIFYFFYVERSLAARIYVQNFGFGAILLGTALRLRSLARGPLMDRVLFWTLLVFSLQFFPRTLLTAPLVRQADPARFGSSPFWLALQFSLSVVGAALALTVLLAALSDLIEDLRRERDMDRLTGVLNRRGFEERSAALLRRAGREPSALILIDLDHFKRINDTYGHQQGDHVLRDIGTLLRHSARRGDLVCRLGGEEFAMLMPGADLEGAQAAAERLRAVIAAHRFPLPALAEPITASFGLAQRRPGEPFAIWFDRADAALYAAKAQGRNRAVPAGL</sequence>
<comment type="catalytic activity">
    <reaction evidence="2">
        <text>2 GTP = 3',3'-c-di-GMP + 2 diphosphate</text>
        <dbReference type="Rhea" id="RHEA:24898"/>
        <dbReference type="ChEBI" id="CHEBI:33019"/>
        <dbReference type="ChEBI" id="CHEBI:37565"/>
        <dbReference type="ChEBI" id="CHEBI:58805"/>
        <dbReference type="EC" id="2.7.7.65"/>
    </reaction>
</comment>
<dbReference type="CDD" id="cd01949">
    <property type="entry name" value="GGDEF"/>
    <property type="match status" value="1"/>
</dbReference>
<feature type="transmembrane region" description="Helical" evidence="3">
    <location>
        <begin position="121"/>
        <end position="141"/>
    </location>
</feature>
<dbReference type="OrthoDB" id="9812260at2"/>
<evidence type="ECO:0000259" key="4">
    <source>
        <dbReference type="PROSITE" id="PS50887"/>
    </source>
</evidence>
<dbReference type="RefSeq" id="WP_067458030.1">
    <property type="nucleotide sequence ID" value="NZ_LVVY01000103.1"/>
</dbReference>
<dbReference type="NCBIfam" id="TIGR00254">
    <property type="entry name" value="GGDEF"/>
    <property type="match status" value="1"/>
</dbReference>
<dbReference type="AlphaFoldDB" id="A0A178HSR4"/>
<feature type="transmembrane region" description="Helical" evidence="3">
    <location>
        <begin position="63"/>
        <end position="84"/>
    </location>
</feature>
<dbReference type="SUPFAM" id="SSF55073">
    <property type="entry name" value="Nucleotide cyclase"/>
    <property type="match status" value="1"/>
</dbReference>
<dbReference type="InterPro" id="IPR000160">
    <property type="entry name" value="GGDEF_dom"/>
</dbReference>
<comment type="caution">
    <text evidence="5">The sequence shown here is derived from an EMBL/GenBank/DDBJ whole genome shotgun (WGS) entry which is preliminary data.</text>
</comment>
<dbReference type="GO" id="GO:1902201">
    <property type="term" value="P:negative regulation of bacterial-type flagellum-dependent cell motility"/>
    <property type="evidence" value="ECO:0007669"/>
    <property type="project" value="TreeGrafter"/>
</dbReference>
<evidence type="ECO:0000313" key="6">
    <source>
        <dbReference type="Proteomes" id="UP000078389"/>
    </source>
</evidence>
<feature type="transmembrane region" description="Helical" evidence="3">
    <location>
        <begin position="96"/>
        <end position="115"/>
    </location>
</feature>
<protein>
    <recommendedName>
        <fullName evidence="1">diguanylate cyclase</fullName>
        <ecNumber evidence="1">2.7.7.65</ecNumber>
    </recommendedName>
</protein>
<dbReference type="InterPro" id="IPR043128">
    <property type="entry name" value="Rev_trsase/Diguanyl_cyclase"/>
</dbReference>
<evidence type="ECO:0000256" key="2">
    <source>
        <dbReference type="ARBA" id="ARBA00034247"/>
    </source>
</evidence>
<proteinExistence type="predicted"/>
<feature type="transmembrane region" description="Helical" evidence="3">
    <location>
        <begin position="191"/>
        <end position="213"/>
    </location>
</feature>
<dbReference type="GO" id="GO:0005886">
    <property type="term" value="C:plasma membrane"/>
    <property type="evidence" value="ECO:0007669"/>
    <property type="project" value="TreeGrafter"/>
</dbReference>
<dbReference type="GO" id="GO:0052621">
    <property type="term" value="F:diguanylate cyclase activity"/>
    <property type="evidence" value="ECO:0007669"/>
    <property type="project" value="UniProtKB-EC"/>
</dbReference>
<dbReference type="EMBL" id="LVVY01000103">
    <property type="protein sequence ID" value="OAM75891.1"/>
    <property type="molecule type" value="Genomic_DNA"/>
</dbReference>
<keyword evidence="6" id="KW-1185">Reference proteome</keyword>
<dbReference type="STRING" id="1770058.A3840_14070"/>
<evidence type="ECO:0000256" key="1">
    <source>
        <dbReference type="ARBA" id="ARBA00012528"/>
    </source>
</evidence>
<dbReference type="InterPro" id="IPR029787">
    <property type="entry name" value="Nucleotide_cyclase"/>
</dbReference>
<keyword evidence="3" id="KW-0472">Membrane</keyword>
<feature type="transmembrane region" description="Helical" evidence="3">
    <location>
        <begin position="12"/>
        <end position="30"/>
    </location>
</feature>
<dbReference type="Gene3D" id="3.30.70.270">
    <property type="match status" value="1"/>
</dbReference>
<keyword evidence="3" id="KW-0812">Transmembrane</keyword>
<dbReference type="SMART" id="SM00267">
    <property type="entry name" value="GGDEF"/>
    <property type="match status" value="1"/>
</dbReference>
<dbReference type="GO" id="GO:0043709">
    <property type="term" value="P:cell adhesion involved in single-species biofilm formation"/>
    <property type="evidence" value="ECO:0007669"/>
    <property type="project" value="TreeGrafter"/>
</dbReference>
<gene>
    <name evidence="5" type="ORF">A3840_14070</name>
</gene>
<feature type="domain" description="GGDEF" evidence="4">
    <location>
        <begin position="252"/>
        <end position="384"/>
    </location>
</feature>
<accession>A0A178HSR4</accession>
<dbReference type="PANTHER" id="PTHR45138:SF9">
    <property type="entry name" value="DIGUANYLATE CYCLASE DGCM-RELATED"/>
    <property type="match status" value="1"/>
</dbReference>
<dbReference type="EC" id="2.7.7.65" evidence="1"/>
<keyword evidence="3" id="KW-1133">Transmembrane helix</keyword>
<evidence type="ECO:0000313" key="5">
    <source>
        <dbReference type="EMBL" id="OAM75891.1"/>
    </source>
</evidence>
<organism evidence="5 6">
    <name type="scientific">Devosia elaeis</name>
    <dbReference type="NCBI Taxonomy" id="1770058"/>
    <lineage>
        <taxon>Bacteria</taxon>
        <taxon>Pseudomonadati</taxon>
        <taxon>Pseudomonadota</taxon>
        <taxon>Alphaproteobacteria</taxon>
        <taxon>Hyphomicrobiales</taxon>
        <taxon>Devosiaceae</taxon>
        <taxon>Devosia</taxon>
    </lineage>
</organism>
<dbReference type="PANTHER" id="PTHR45138">
    <property type="entry name" value="REGULATORY COMPONENTS OF SENSORY TRANSDUCTION SYSTEM"/>
    <property type="match status" value="1"/>
</dbReference>
<name>A0A178HSR4_9HYPH</name>
<feature type="transmembrane region" description="Helical" evidence="3">
    <location>
        <begin position="37"/>
        <end position="57"/>
    </location>
</feature>
<dbReference type="Proteomes" id="UP000078389">
    <property type="component" value="Unassembled WGS sequence"/>
</dbReference>
<dbReference type="PROSITE" id="PS50887">
    <property type="entry name" value="GGDEF"/>
    <property type="match status" value="1"/>
</dbReference>
<dbReference type="Pfam" id="PF00990">
    <property type="entry name" value="GGDEF"/>
    <property type="match status" value="1"/>
</dbReference>